<dbReference type="EMBL" id="JACHJC010000001">
    <property type="protein sequence ID" value="MBB5113446.1"/>
    <property type="molecule type" value="Genomic_DNA"/>
</dbReference>
<comment type="similarity">
    <text evidence="1">Belongs to the short-chain dehydrogenases/reductases (SDR) family.</text>
</comment>
<dbReference type="InterPro" id="IPR036291">
    <property type="entry name" value="NAD(P)-bd_dom_sf"/>
</dbReference>
<dbReference type="PRINTS" id="PR00080">
    <property type="entry name" value="SDRFAMILY"/>
</dbReference>
<dbReference type="CDD" id="cd05233">
    <property type="entry name" value="SDR_c"/>
    <property type="match status" value="1"/>
</dbReference>
<protein>
    <submittedName>
        <fullName evidence="3">NAD(P)-dependent dehydrogenase (Short-subunit alcohol dehydrogenase family)</fullName>
    </submittedName>
</protein>
<keyword evidence="2" id="KW-0560">Oxidoreductase</keyword>
<keyword evidence="4" id="KW-1185">Reference proteome</keyword>
<proteinExistence type="inferred from homology"/>
<gene>
    <name evidence="3" type="ORF">FHU28_003285</name>
</gene>
<dbReference type="Proteomes" id="UP000618986">
    <property type="component" value="Unassembled WGS sequence"/>
</dbReference>
<dbReference type="GeneID" id="300293850"/>
<accession>A0ABR6MDJ3</accession>
<evidence type="ECO:0000256" key="1">
    <source>
        <dbReference type="ARBA" id="ARBA00006484"/>
    </source>
</evidence>
<dbReference type="InterPro" id="IPR051122">
    <property type="entry name" value="SDR_DHRS6-like"/>
</dbReference>
<reference evidence="3 4" key="1">
    <citation type="submission" date="2020-08" db="EMBL/GenBank/DDBJ databases">
        <title>Sequencing the genomes of 1000 actinobacteria strains.</title>
        <authorList>
            <person name="Klenk H.-P."/>
        </authorList>
    </citation>
    <scope>NUCLEOTIDE SEQUENCE [LARGE SCALE GENOMIC DNA]</scope>
    <source>
        <strain evidence="3 4">DSM 43036</strain>
    </source>
</reference>
<dbReference type="InterPro" id="IPR020904">
    <property type="entry name" value="Sc_DH/Rdtase_CS"/>
</dbReference>
<dbReference type="PRINTS" id="PR00081">
    <property type="entry name" value="GDHRDH"/>
</dbReference>
<evidence type="ECO:0000313" key="4">
    <source>
        <dbReference type="Proteomes" id="UP000618986"/>
    </source>
</evidence>
<dbReference type="PANTHER" id="PTHR43477:SF1">
    <property type="entry name" value="DIHYDROANTICAPSIN 7-DEHYDROGENASE"/>
    <property type="match status" value="1"/>
</dbReference>
<organism evidence="3 4">
    <name type="scientific">Micromonospora echinospora</name>
    <name type="common">Micromonospora purpurea</name>
    <dbReference type="NCBI Taxonomy" id="1877"/>
    <lineage>
        <taxon>Bacteria</taxon>
        <taxon>Bacillati</taxon>
        <taxon>Actinomycetota</taxon>
        <taxon>Actinomycetes</taxon>
        <taxon>Micromonosporales</taxon>
        <taxon>Micromonosporaceae</taxon>
        <taxon>Micromonospora</taxon>
    </lineage>
</organism>
<sequence length="276" mass="28433">MTAPAPEARGDVTGRLHDRVAIVTGAGSLGPGWGNGKAASVLFARAGARVFAVDRRADAAEQTAGIVRAEGGECEPFTADVSRPDGVAALVEACLRRYGRVDVLLNNVGVGVVAGIEDTEPRHWDLVHRINLTSAYLTTRAVVPHMREQGGGAIVNVSSVASLGATGDRLTAYGVSKAGLNHLTRAVAAEHAATGVRCNAVVVGLVDTPTVYAGQPDADPAVLRARRARRCPTGAMGDAWDVAHAALFLASEEARYVTGALLVVDGGLSLRFGAAV</sequence>
<evidence type="ECO:0000313" key="3">
    <source>
        <dbReference type="EMBL" id="MBB5113446.1"/>
    </source>
</evidence>
<evidence type="ECO:0000256" key="2">
    <source>
        <dbReference type="ARBA" id="ARBA00023002"/>
    </source>
</evidence>
<comment type="caution">
    <text evidence="3">The sequence shown here is derived from an EMBL/GenBank/DDBJ whole genome shotgun (WGS) entry which is preliminary data.</text>
</comment>
<dbReference type="PANTHER" id="PTHR43477">
    <property type="entry name" value="DIHYDROANTICAPSIN 7-DEHYDROGENASE"/>
    <property type="match status" value="1"/>
</dbReference>
<dbReference type="SUPFAM" id="SSF51735">
    <property type="entry name" value="NAD(P)-binding Rossmann-fold domains"/>
    <property type="match status" value="1"/>
</dbReference>
<dbReference type="Pfam" id="PF13561">
    <property type="entry name" value="adh_short_C2"/>
    <property type="match status" value="1"/>
</dbReference>
<dbReference type="InterPro" id="IPR002347">
    <property type="entry name" value="SDR_fam"/>
</dbReference>
<dbReference type="PROSITE" id="PS00061">
    <property type="entry name" value="ADH_SHORT"/>
    <property type="match status" value="1"/>
</dbReference>
<dbReference type="Gene3D" id="3.40.50.720">
    <property type="entry name" value="NAD(P)-binding Rossmann-like Domain"/>
    <property type="match status" value="1"/>
</dbReference>
<name>A0ABR6MDJ3_MICEC</name>
<dbReference type="RefSeq" id="WP_184685195.1">
    <property type="nucleotide sequence ID" value="NZ_JACHJC010000001.1"/>
</dbReference>